<keyword evidence="1" id="KW-1133">Transmembrane helix</keyword>
<proteinExistence type="predicted"/>
<feature type="transmembrane region" description="Helical" evidence="1">
    <location>
        <begin position="373"/>
        <end position="392"/>
    </location>
</feature>
<dbReference type="InterPro" id="IPR010266">
    <property type="entry name" value="NnrS"/>
</dbReference>
<dbReference type="AlphaFoldDB" id="A0A1H8PI70"/>
<keyword evidence="3" id="KW-1185">Reference proteome</keyword>
<evidence type="ECO:0000313" key="3">
    <source>
        <dbReference type="Proteomes" id="UP000199615"/>
    </source>
</evidence>
<feature type="transmembrane region" description="Helical" evidence="1">
    <location>
        <begin position="310"/>
        <end position="332"/>
    </location>
</feature>
<dbReference type="Pfam" id="PF05940">
    <property type="entry name" value="NnrS"/>
    <property type="match status" value="1"/>
</dbReference>
<feature type="transmembrane region" description="Helical" evidence="1">
    <location>
        <begin position="68"/>
        <end position="85"/>
    </location>
</feature>
<reference evidence="3" key="1">
    <citation type="submission" date="2016-10" db="EMBL/GenBank/DDBJ databases">
        <authorList>
            <person name="Varghese N."/>
            <person name="Submissions S."/>
        </authorList>
    </citation>
    <scope>NUCLEOTIDE SEQUENCE [LARGE SCALE GENOMIC DNA]</scope>
    <source>
        <strain evidence="3">DSM 123</strain>
    </source>
</reference>
<name>A0A1H8PI70_9BRAD</name>
<feature type="transmembrane region" description="Helical" evidence="1">
    <location>
        <begin position="97"/>
        <end position="117"/>
    </location>
</feature>
<feature type="transmembrane region" description="Helical" evidence="1">
    <location>
        <begin position="186"/>
        <end position="204"/>
    </location>
</feature>
<evidence type="ECO:0000313" key="2">
    <source>
        <dbReference type="EMBL" id="SEO41407.1"/>
    </source>
</evidence>
<feature type="transmembrane region" description="Helical" evidence="1">
    <location>
        <begin position="28"/>
        <end position="48"/>
    </location>
</feature>
<keyword evidence="1" id="KW-0812">Transmembrane</keyword>
<dbReference type="Proteomes" id="UP000199615">
    <property type="component" value="Unassembled WGS sequence"/>
</dbReference>
<dbReference type="RefSeq" id="WP_244525987.1">
    <property type="nucleotide sequence ID" value="NZ_FODT01000002.1"/>
</dbReference>
<evidence type="ECO:0000256" key="1">
    <source>
        <dbReference type="SAM" id="Phobius"/>
    </source>
</evidence>
<protein>
    <submittedName>
        <fullName evidence="2">Uncharacterized protein involved in response to NO</fullName>
    </submittedName>
</protein>
<sequence>MTVAFGTDTLAGYRMPLLRILGDEGFRIFFPLAALHLALSPVLWTLLHGLDLPLARTMPAGIWHAQEMLIGGFGAALIGFMTTAVPEWTDTRRLQNGPLFVLAGLWAGPRIVGLLGADMLTPVAALLDAAWLFALVLYLLTVSWRKRTTRLLAFAGWIATLLLASLALRFAFWMSDLALVQTMTRVLTLVWCGLLGLAIARITVPVTNLVLDPSEQTSPYRPHPGRLNLGAGLAAIAIAGELQGLSPAVSGFLWIAAGAAFMDRVTESFVGREMWRAEILALAGSSALTGAGLLLVGGGRLGLPIAETNALHVVTMGGLGLGVLSVFCIAGLMHTGRTLPFGRPAKAALLVLVVGLVLRVAPDFGGLSLPGPAHGLASLTWASAFLIWLLAYGPSIADQRTIGSRTC</sequence>
<feature type="transmembrane region" description="Helical" evidence="1">
    <location>
        <begin position="123"/>
        <end position="144"/>
    </location>
</feature>
<gene>
    <name evidence="2" type="ORF">SAMN05444123_102564</name>
</gene>
<accession>A0A1H8PI70</accession>
<organism evidence="2 3">
    <name type="scientific">Rhodopseudomonas pseudopalustris</name>
    <dbReference type="NCBI Taxonomy" id="1513892"/>
    <lineage>
        <taxon>Bacteria</taxon>
        <taxon>Pseudomonadati</taxon>
        <taxon>Pseudomonadota</taxon>
        <taxon>Alphaproteobacteria</taxon>
        <taxon>Hyphomicrobiales</taxon>
        <taxon>Nitrobacteraceae</taxon>
        <taxon>Rhodopseudomonas</taxon>
    </lineage>
</organism>
<feature type="transmembrane region" description="Helical" evidence="1">
    <location>
        <begin position="151"/>
        <end position="174"/>
    </location>
</feature>
<keyword evidence="1" id="KW-0472">Membrane</keyword>
<feature type="transmembrane region" description="Helical" evidence="1">
    <location>
        <begin position="344"/>
        <end position="361"/>
    </location>
</feature>
<dbReference type="EMBL" id="FODT01000002">
    <property type="protein sequence ID" value="SEO41407.1"/>
    <property type="molecule type" value="Genomic_DNA"/>
</dbReference>
<feature type="transmembrane region" description="Helical" evidence="1">
    <location>
        <begin position="277"/>
        <end position="298"/>
    </location>
</feature>